<evidence type="ECO:0000256" key="2">
    <source>
        <dbReference type="ARBA" id="ARBA00023315"/>
    </source>
</evidence>
<dbReference type="CDD" id="cd04301">
    <property type="entry name" value="NAT_SF"/>
    <property type="match status" value="1"/>
</dbReference>
<protein>
    <recommendedName>
        <fullName evidence="3">N-acetyltransferase domain-containing protein</fullName>
    </recommendedName>
</protein>
<keyword evidence="2" id="KW-0012">Acyltransferase</keyword>
<feature type="domain" description="N-acetyltransferase" evidence="3">
    <location>
        <begin position="8"/>
        <end position="179"/>
    </location>
</feature>
<keyword evidence="1" id="KW-0808">Transferase</keyword>
<accession>A0A0A2GXZ7</accession>
<evidence type="ECO:0000259" key="3">
    <source>
        <dbReference type="PROSITE" id="PS51186"/>
    </source>
</evidence>
<dbReference type="InterPro" id="IPR000182">
    <property type="entry name" value="GNAT_dom"/>
</dbReference>
<evidence type="ECO:0000313" key="5">
    <source>
        <dbReference type="Proteomes" id="UP000030140"/>
    </source>
</evidence>
<dbReference type="EMBL" id="JSAQ01000001">
    <property type="protein sequence ID" value="KGO07221.1"/>
    <property type="molecule type" value="Genomic_DNA"/>
</dbReference>
<dbReference type="PANTHER" id="PTHR43420">
    <property type="entry name" value="ACETYLTRANSFERASE"/>
    <property type="match status" value="1"/>
</dbReference>
<reference evidence="4 5" key="1">
    <citation type="submission" date="2014-10" db="EMBL/GenBank/DDBJ databases">
        <title>Draft genome sequence of the proteorhodopsin-containing marine bacterium Dokdonia donghaensis.</title>
        <authorList>
            <person name="Gomez-Consarnau L."/>
            <person name="Gonzalez J.M."/>
            <person name="Riedel T."/>
            <person name="Jaenicke S."/>
            <person name="Wagner-Doebler I."/>
            <person name="Fuhrman J.A."/>
        </authorList>
    </citation>
    <scope>NUCLEOTIDE SEQUENCE [LARGE SCALE GENOMIC DNA]</scope>
    <source>
        <strain evidence="4 5">DSW-1</strain>
    </source>
</reference>
<organism evidence="4 5">
    <name type="scientific">Dokdonia donghaensis DSW-1</name>
    <dbReference type="NCBI Taxonomy" id="1300343"/>
    <lineage>
        <taxon>Bacteria</taxon>
        <taxon>Pseudomonadati</taxon>
        <taxon>Bacteroidota</taxon>
        <taxon>Flavobacteriia</taxon>
        <taxon>Flavobacteriales</taxon>
        <taxon>Flavobacteriaceae</taxon>
        <taxon>Dokdonia</taxon>
    </lineage>
</organism>
<dbReference type="Proteomes" id="UP000030140">
    <property type="component" value="Unassembled WGS sequence"/>
</dbReference>
<proteinExistence type="predicted"/>
<dbReference type="SUPFAM" id="SSF55729">
    <property type="entry name" value="Acyl-CoA N-acyltransferases (Nat)"/>
    <property type="match status" value="1"/>
</dbReference>
<comment type="caution">
    <text evidence="4">The sequence shown here is derived from an EMBL/GenBank/DDBJ whole genome shotgun (WGS) entry which is preliminary data.</text>
</comment>
<dbReference type="Pfam" id="PF00583">
    <property type="entry name" value="Acetyltransf_1"/>
    <property type="match status" value="1"/>
</dbReference>
<dbReference type="AlphaFoldDB" id="A0A0A2GXZ7"/>
<dbReference type="PANTHER" id="PTHR43420:SF47">
    <property type="entry name" value="N-ACETYLTRANSFERASE DOMAIN-CONTAINING PROTEIN"/>
    <property type="match status" value="1"/>
</dbReference>
<evidence type="ECO:0000256" key="1">
    <source>
        <dbReference type="ARBA" id="ARBA00022679"/>
    </source>
</evidence>
<evidence type="ECO:0000313" key="4">
    <source>
        <dbReference type="EMBL" id="KGO07221.1"/>
    </source>
</evidence>
<keyword evidence="5" id="KW-1185">Reference proteome</keyword>
<dbReference type="RefSeq" id="WP_035327038.1">
    <property type="nucleotide sequence ID" value="NZ_CP015125.1"/>
</dbReference>
<dbReference type="PROSITE" id="PS51186">
    <property type="entry name" value="GNAT"/>
    <property type="match status" value="1"/>
</dbReference>
<dbReference type="GO" id="GO:0016747">
    <property type="term" value="F:acyltransferase activity, transferring groups other than amino-acyl groups"/>
    <property type="evidence" value="ECO:0007669"/>
    <property type="project" value="InterPro"/>
</dbReference>
<gene>
    <name evidence="4" type="ORF">NV36_10510</name>
</gene>
<dbReference type="InterPro" id="IPR050680">
    <property type="entry name" value="YpeA/RimI_acetyltransf"/>
</dbReference>
<dbReference type="OrthoDB" id="9800604at2"/>
<name>A0A0A2GXZ7_9FLAO</name>
<sequence length="182" mass="21782">MITINSHLSLQPITLDDQKRLFELMQEIYPSAYGHFWKDDCSWYINHIYSSESLAKDLATPDSHYHFIYYKSDIIGIFKYIYNQTYTPLSPLKGLKLHRLYLHPSVQGKGIGRDIMQYGEQLARRLDYKIIWLDAMHTHTQAQLFYKKAGYIKTEFQLLPFDLLKDEHRKMWYMHKMLPSPK</sequence>
<dbReference type="InterPro" id="IPR016181">
    <property type="entry name" value="Acyl_CoA_acyltransferase"/>
</dbReference>
<dbReference type="Gene3D" id="3.40.630.30">
    <property type="match status" value="1"/>
</dbReference>